<evidence type="ECO:0000256" key="2">
    <source>
        <dbReference type="SAM" id="Phobius"/>
    </source>
</evidence>
<keyword evidence="4" id="KW-1185">Reference proteome</keyword>
<evidence type="ECO:0000256" key="1">
    <source>
        <dbReference type="ARBA" id="ARBA00035112"/>
    </source>
</evidence>
<proteinExistence type="inferred from homology"/>
<feature type="transmembrane region" description="Helical" evidence="2">
    <location>
        <begin position="21"/>
        <end position="43"/>
    </location>
</feature>
<name>A0A6G1L341_9PEZI</name>
<sequence length="284" mass="32886">MEKDVFLGPDIRFVSKRRQSLWSWFVRAGLAVACVAIYTIMIVSTTWSMAVHKSVEFRRHGTRFLPSPANDYIVYEPQVMEQWEDESAPKYFGEPNEDIDRNWHELFEPLDQNLGLSPALMRELGREDEGIRLPDGTYYGSIMVFHHLHCLKNIQHSLHPEYYELDHLNEQELAMHWEHTDHCLHMLMDAIMCQGDTTLITMYWQDSMFRPAGNMTSPHECVNWDRLMEWVIPNSRDLYGDDVLVHPKHGPLFSGGKPSKKLLEAIQQSGFGKVGLVSKAGKLI</sequence>
<dbReference type="InterPro" id="IPR021765">
    <property type="entry name" value="UstYa-like"/>
</dbReference>
<accession>A0A6G1L341</accession>
<evidence type="ECO:0000313" key="4">
    <source>
        <dbReference type="Proteomes" id="UP000799436"/>
    </source>
</evidence>
<dbReference type="PANTHER" id="PTHR33365:SF7">
    <property type="entry name" value="TAT PATHWAY SIGNAL SEQUENCE"/>
    <property type="match status" value="1"/>
</dbReference>
<gene>
    <name evidence="3" type="ORF">EJ03DRAFT_277287</name>
</gene>
<reference evidence="3" key="1">
    <citation type="journal article" date="2020" name="Stud. Mycol.">
        <title>101 Dothideomycetes genomes: a test case for predicting lifestyles and emergence of pathogens.</title>
        <authorList>
            <person name="Haridas S."/>
            <person name="Albert R."/>
            <person name="Binder M."/>
            <person name="Bloem J."/>
            <person name="Labutti K."/>
            <person name="Salamov A."/>
            <person name="Andreopoulos B."/>
            <person name="Baker S."/>
            <person name="Barry K."/>
            <person name="Bills G."/>
            <person name="Bluhm B."/>
            <person name="Cannon C."/>
            <person name="Castanera R."/>
            <person name="Culley D."/>
            <person name="Daum C."/>
            <person name="Ezra D."/>
            <person name="Gonzalez J."/>
            <person name="Henrissat B."/>
            <person name="Kuo A."/>
            <person name="Liang C."/>
            <person name="Lipzen A."/>
            <person name="Lutzoni F."/>
            <person name="Magnuson J."/>
            <person name="Mondo S."/>
            <person name="Nolan M."/>
            <person name="Ohm R."/>
            <person name="Pangilinan J."/>
            <person name="Park H.-J."/>
            <person name="Ramirez L."/>
            <person name="Alfaro M."/>
            <person name="Sun H."/>
            <person name="Tritt A."/>
            <person name="Yoshinaga Y."/>
            <person name="Zwiers L.-H."/>
            <person name="Turgeon B."/>
            <person name="Goodwin S."/>
            <person name="Spatafora J."/>
            <person name="Crous P."/>
            <person name="Grigoriev I."/>
        </authorList>
    </citation>
    <scope>NUCLEOTIDE SEQUENCE</scope>
    <source>
        <strain evidence="3">CBS 116005</strain>
    </source>
</reference>
<keyword evidence="2" id="KW-0472">Membrane</keyword>
<dbReference type="OrthoDB" id="3687641at2759"/>
<dbReference type="AlphaFoldDB" id="A0A6G1L341"/>
<organism evidence="3 4">
    <name type="scientific">Teratosphaeria nubilosa</name>
    <dbReference type="NCBI Taxonomy" id="161662"/>
    <lineage>
        <taxon>Eukaryota</taxon>
        <taxon>Fungi</taxon>
        <taxon>Dikarya</taxon>
        <taxon>Ascomycota</taxon>
        <taxon>Pezizomycotina</taxon>
        <taxon>Dothideomycetes</taxon>
        <taxon>Dothideomycetidae</taxon>
        <taxon>Mycosphaerellales</taxon>
        <taxon>Teratosphaeriaceae</taxon>
        <taxon>Teratosphaeria</taxon>
    </lineage>
</organism>
<keyword evidence="2" id="KW-0812">Transmembrane</keyword>
<dbReference type="GO" id="GO:0043386">
    <property type="term" value="P:mycotoxin biosynthetic process"/>
    <property type="evidence" value="ECO:0007669"/>
    <property type="project" value="InterPro"/>
</dbReference>
<dbReference type="Proteomes" id="UP000799436">
    <property type="component" value="Unassembled WGS sequence"/>
</dbReference>
<evidence type="ECO:0008006" key="5">
    <source>
        <dbReference type="Google" id="ProtNLM"/>
    </source>
</evidence>
<dbReference type="EMBL" id="ML995865">
    <property type="protein sequence ID" value="KAF2766848.1"/>
    <property type="molecule type" value="Genomic_DNA"/>
</dbReference>
<evidence type="ECO:0000313" key="3">
    <source>
        <dbReference type="EMBL" id="KAF2766848.1"/>
    </source>
</evidence>
<protein>
    <recommendedName>
        <fullName evidence="5">Tat pathway signal sequence</fullName>
    </recommendedName>
</protein>
<comment type="similarity">
    <text evidence="1">Belongs to the ustYa family.</text>
</comment>
<dbReference type="PANTHER" id="PTHR33365">
    <property type="entry name" value="YALI0B05434P"/>
    <property type="match status" value="1"/>
</dbReference>
<dbReference type="Pfam" id="PF11807">
    <property type="entry name" value="UstYa"/>
    <property type="match status" value="1"/>
</dbReference>
<keyword evidence="2" id="KW-1133">Transmembrane helix</keyword>